<accession>A0A8D9LPQ1</accession>
<name>A0A8D9LPQ1_BRACM</name>
<dbReference type="Proteomes" id="UP000694005">
    <property type="component" value="Chromosome A03"/>
</dbReference>
<feature type="non-terminal residue" evidence="1">
    <location>
        <position position="1"/>
    </location>
</feature>
<proteinExistence type="predicted"/>
<evidence type="ECO:0000313" key="2">
    <source>
        <dbReference type="Proteomes" id="UP000694005"/>
    </source>
</evidence>
<dbReference type="AlphaFoldDB" id="A0A8D9LPQ1"/>
<sequence length="35" mass="3739">LLLSRKCSTTKTKQNSSCLVLSFAIVSSSGESSEF</sequence>
<reference evidence="1 2" key="1">
    <citation type="submission" date="2021-07" db="EMBL/GenBank/DDBJ databases">
        <authorList>
            <consortium name="Genoscope - CEA"/>
            <person name="William W."/>
        </authorList>
    </citation>
    <scope>NUCLEOTIDE SEQUENCE [LARGE SCALE GENOMIC DNA]</scope>
</reference>
<gene>
    <name evidence="1" type="ORF">BRAPAZ1V2_A03P35460.2</name>
</gene>
<dbReference type="Gramene" id="A03p35460.2_BraZ1">
    <property type="protein sequence ID" value="A03p35460.2_BraZ1.CDS.1"/>
    <property type="gene ID" value="A03g35460.2_BraZ1"/>
</dbReference>
<protein>
    <submittedName>
        <fullName evidence="1">Uncharacterized protein</fullName>
    </submittedName>
</protein>
<organism evidence="1 2">
    <name type="scientific">Brassica campestris</name>
    <name type="common">Field mustard</name>
    <dbReference type="NCBI Taxonomy" id="3711"/>
    <lineage>
        <taxon>Eukaryota</taxon>
        <taxon>Viridiplantae</taxon>
        <taxon>Streptophyta</taxon>
        <taxon>Embryophyta</taxon>
        <taxon>Tracheophyta</taxon>
        <taxon>Spermatophyta</taxon>
        <taxon>Magnoliopsida</taxon>
        <taxon>eudicotyledons</taxon>
        <taxon>Gunneridae</taxon>
        <taxon>Pentapetalae</taxon>
        <taxon>rosids</taxon>
        <taxon>malvids</taxon>
        <taxon>Brassicales</taxon>
        <taxon>Brassicaceae</taxon>
        <taxon>Brassiceae</taxon>
        <taxon>Brassica</taxon>
    </lineage>
</organism>
<evidence type="ECO:0000313" key="1">
    <source>
        <dbReference type="EMBL" id="CAG7882203.1"/>
    </source>
</evidence>
<dbReference type="EMBL" id="LS974619">
    <property type="protein sequence ID" value="CAG7882203.1"/>
    <property type="molecule type" value="Genomic_DNA"/>
</dbReference>